<accession>A0A0D2NBR3</accession>
<protein>
    <submittedName>
        <fullName evidence="2">Uncharacterized protein</fullName>
    </submittedName>
</protein>
<feature type="signal peptide" evidence="1">
    <location>
        <begin position="1"/>
        <end position="30"/>
    </location>
</feature>
<dbReference type="Proteomes" id="UP000054270">
    <property type="component" value="Unassembled WGS sequence"/>
</dbReference>
<feature type="chain" id="PRO_5002259536" evidence="1">
    <location>
        <begin position="31"/>
        <end position="58"/>
    </location>
</feature>
<evidence type="ECO:0000313" key="3">
    <source>
        <dbReference type="Proteomes" id="UP000054270"/>
    </source>
</evidence>
<dbReference type="EMBL" id="KN817700">
    <property type="protein sequence ID" value="KJA14001.1"/>
    <property type="molecule type" value="Genomic_DNA"/>
</dbReference>
<dbReference type="AlphaFoldDB" id="A0A0D2NBR3"/>
<name>A0A0D2NBR3_HYPSF</name>
<organism evidence="2 3">
    <name type="scientific">Hypholoma sublateritium (strain FD-334 SS-4)</name>
    <dbReference type="NCBI Taxonomy" id="945553"/>
    <lineage>
        <taxon>Eukaryota</taxon>
        <taxon>Fungi</taxon>
        <taxon>Dikarya</taxon>
        <taxon>Basidiomycota</taxon>
        <taxon>Agaricomycotina</taxon>
        <taxon>Agaricomycetes</taxon>
        <taxon>Agaricomycetidae</taxon>
        <taxon>Agaricales</taxon>
        <taxon>Agaricineae</taxon>
        <taxon>Strophariaceae</taxon>
        <taxon>Hypholoma</taxon>
    </lineage>
</organism>
<gene>
    <name evidence="2" type="ORF">HYPSUDRAFT_72786</name>
</gene>
<sequence>MTQRTPGPAPTSSPTLVVLFALALPCTLSALPPVKDTIEFDDFSHRTCTTDSVFRFLP</sequence>
<proteinExistence type="predicted"/>
<evidence type="ECO:0000313" key="2">
    <source>
        <dbReference type="EMBL" id="KJA14001.1"/>
    </source>
</evidence>
<keyword evidence="3" id="KW-1185">Reference proteome</keyword>
<keyword evidence="1" id="KW-0732">Signal</keyword>
<evidence type="ECO:0000256" key="1">
    <source>
        <dbReference type="SAM" id="SignalP"/>
    </source>
</evidence>
<reference evidence="3" key="1">
    <citation type="submission" date="2014-04" db="EMBL/GenBank/DDBJ databases">
        <title>Evolutionary Origins and Diversification of the Mycorrhizal Mutualists.</title>
        <authorList>
            <consortium name="DOE Joint Genome Institute"/>
            <consortium name="Mycorrhizal Genomics Consortium"/>
            <person name="Kohler A."/>
            <person name="Kuo A."/>
            <person name="Nagy L.G."/>
            <person name="Floudas D."/>
            <person name="Copeland A."/>
            <person name="Barry K.W."/>
            <person name="Cichocki N."/>
            <person name="Veneault-Fourrey C."/>
            <person name="LaButti K."/>
            <person name="Lindquist E.A."/>
            <person name="Lipzen A."/>
            <person name="Lundell T."/>
            <person name="Morin E."/>
            <person name="Murat C."/>
            <person name="Riley R."/>
            <person name="Ohm R."/>
            <person name="Sun H."/>
            <person name="Tunlid A."/>
            <person name="Henrissat B."/>
            <person name="Grigoriev I.V."/>
            <person name="Hibbett D.S."/>
            <person name="Martin F."/>
        </authorList>
    </citation>
    <scope>NUCLEOTIDE SEQUENCE [LARGE SCALE GENOMIC DNA]</scope>
    <source>
        <strain evidence="3">FD-334 SS-4</strain>
    </source>
</reference>